<feature type="compositionally biased region" description="Polar residues" evidence="1">
    <location>
        <begin position="389"/>
        <end position="402"/>
    </location>
</feature>
<sequence length="418" mass="44900">MEYAAVILVVAVIAAAVIAFGIPRQIQQGISSAIECALTPEGDCAPEGAGDQPGGDLATQPEGGQGSGSGADSDTTDPSEPGEANPGETDLDWGTEGVPLVLGGTEGFEAHPLLYQPESGNGATPTHDSFTATMERVRDDSGSRGDDDGYETEFSDDGTAGSDPNEGFDELGLGSPVEGDSLDEDVHPPEWTGPKPHNEYGSKEATKEHEKTLKTWKRRAWVANMIGLGNASQNMAHYLENSGEPLEQDVNDMLKSVDRFNSDVEQEQTDLIMEAIRQAKAEGGNGPFTFPIRTPWAQHHGNQDEDGNDWYFASGSWQYSQTGDIVVTREPDGSWTYDMEVQVHMRDQYDWHGADDSNLKVDIPFIGQVDDEELAELARAGLAQEFTMHGTSDPVSRGGSSASDEELDEEFASGPGTR</sequence>
<name>A0A840WFH5_9ACTN</name>
<organism evidence="2 3">
    <name type="scientific">Nocardiopsis metallicus</name>
    <dbReference type="NCBI Taxonomy" id="179819"/>
    <lineage>
        <taxon>Bacteria</taxon>
        <taxon>Bacillati</taxon>
        <taxon>Actinomycetota</taxon>
        <taxon>Actinomycetes</taxon>
        <taxon>Streptosporangiales</taxon>
        <taxon>Nocardiopsidaceae</taxon>
        <taxon>Nocardiopsis</taxon>
    </lineage>
</organism>
<gene>
    <name evidence="2" type="ORF">HNR07_006856</name>
</gene>
<comment type="caution">
    <text evidence="2">The sequence shown here is derived from an EMBL/GenBank/DDBJ whole genome shotgun (WGS) entry which is preliminary data.</text>
</comment>
<reference evidence="2 3" key="1">
    <citation type="submission" date="2020-08" db="EMBL/GenBank/DDBJ databases">
        <title>Sequencing the genomes of 1000 actinobacteria strains.</title>
        <authorList>
            <person name="Klenk H.-P."/>
        </authorList>
    </citation>
    <scope>NUCLEOTIDE SEQUENCE [LARGE SCALE GENOMIC DNA]</scope>
    <source>
        <strain evidence="2 3">DSM 44598</strain>
    </source>
</reference>
<keyword evidence="3" id="KW-1185">Reference proteome</keyword>
<evidence type="ECO:0000313" key="3">
    <source>
        <dbReference type="Proteomes" id="UP000579647"/>
    </source>
</evidence>
<evidence type="ECO:0000256" key="1">
    <source>
        <dbReference type="SAM" id="MobiDB-lite"/>
    </source>
</evidence>
<evidence type="ECO:0000313" key="2">
    <source>
        <dbReference type="EMBL" id="MBB5495719.1"/>
    </source>
</evidence>
<dbReference type="EMBL" id="JACHDO010000001">
    <property type="protein sequence ID" value="MBB5495719.1"/>
    <property type="molecule type" value="Genomic_DNA"/>
</dbReference>
<dbReference type="RefSeq" id="WP_184371010.1">
    <property type="nucleotide sequence ID" value="NZ_BAAAKM010000028.1"/>
</dbReference>
<dbReference type="Proteomes" id="UP000579647">
    <property type="component" value="Unassembled WGS sequence"/>
</dbReference>
<feature type="region of interest" description="Disordered" evidence="1">
    <location>
        <begin position="44"/>
        <end position="103"/>
    </location>
</feature>
<accession>A0A840WFH5</accession>
<feature type="compositionally biased region" description="Basic and acidic residues" evidence="1">
    <location>
        <begin position="136"/>
        <end position="147"/>
    </location>
</feature>
<feature type="region of interest" description="Disordered" evidence="1">
    <location>
        <begin position="136"/>
        <end position="209"/>
    </location>
</feature>
<proteinExistence type="predicted"/>
<dbReference type="AlphaFoldDB" id="A0A840WFH5"/>
<protein>
    <submittedName>
        <fullName evidence="2">Uncharacterized protein</fullName>
    </submittedName>
</protein>
<feature type="region of interest" description="Disordered" evidence="1">
    <location>
        <begin position="386"/>
        <end position="418"/>
    </location>
</feature>
<feature type="compositionally biased region" description="Basic and acidic residues" evidence="1">
    <location>
        <begin position="196"/>
        <end position="209"/>
    </location>
</feature>